<dbReference type="PROSITE" id="PS50005">
    <property type="entry name" value="TPR"/>
    <property type="match status" value="1"/>
</dbReference>
<dbReference type="AlphaFoldDB" id="A0A369Z0Z1"/>
<gene>
    <name evidence="3" type="ORF">DPV87_07760</name>
</gene>
<protein>
    <submittedName>
        <fullName evidence="3">Sel1 repeat family protein</fullName>
    </submittedName>
</protein>
<dbReference type="SMART" id="SM00671">
    <property type="entry name" value="SEL1"/>
    <property type="match status" value="4"/>
</dbReference>
<dbReference type="InterPro" id="IPR052945">
    <property type="entry name" value="Mitotic_Regulator"/>
</dbReference>
<dbReference type="Pfam" id="PF08238">
    <property type="entry name" value="Sel1"/>
    <property type="match status" value="4"/>
</dbReference>
<dbReference type="InterPro" id="IPR019734">
    <property type="entry name" value="TPR_rpt"/>
</dbReference>
<dbReference type="RefSeq" id="WP_111315753.1">
    <property type="nucleotide sequence ID" value="NZ_QEPW01000013.1"/>
</dbReference>
<name>A0A369Z0Z1_HAEPA</name>
<sequence length="224" mass="25481">MKTLAKLLLLTSFTLSSSAFAMKTIDLVDKAQMTDQQKMDQAQKLAEKQDWKAVFEIMYPLALEGNLQAQSNLGMLYNLGRGVDKNKELAYWWFSEAAERGSIKAINNLAVMYFNGNNYVKQDTAQAIKLFETSATKDPDAMLTLGEIYTNQKEFTKAFEWFQKAANAGSNEGRFRLARLYEEGIGTQVNIGLAKLLYLEIMNTAKKDEIKEIARQRLQRLSLY</sequence>
<evidence type="ECO:0000256" key="2">
    <source>
        <dbReference type="SAM" id="SignalP"/>
    </source>
</evidence>
<dbReference type="InterPro" id="IPR006597">
    <property type="entry name" value="Sel1-like"/>
</dbReference>
<accession>A0A369Z0Z1</accession>
<keyword evidence="1" id="KW-0802">TPR repeat</keyword>
<evidence type="ECO:0000313" key="4">
    <source>
        <dbReference type="Proteomes" id="UP000253910"/>
    </source>
</evidence>
<evidence type="ECO:0000256" key="1">
    <source>
        <dbReference type="PROSITE-ProRule" id="PRU00339"/>
    </source>
</evidence>
<dbReference type="EMBL" id="QEPW01000013">
    <property type="protein sequence ID" value="RDE90036.1"/>
    <property type="molecule type" value="Genomic_DNA"/>
</dbReference>
<dbReference type="Gene3D" id="1.25.40.10">
    <property type="entry name" value="Tetratricopeptide repeat domain"/>
    <property type="match status" value="1"/>
</dbReference>
<dbReference type="InterPro" id="IPR011990">
    <property type="entry name" value="TPR-like_helical_dom_sf"/>
</dbReference>
<dbReference type="PANTHER" id="PTHR43628">
    <property type="entry name" value="ACTIVATOR OF C KINASE PROTEIN 1-RELATED"/>
    <property type="match status" value="1"/>
</dbReference>
<reference evidence="3 4" key="1">
    <citation type="submission" date="2018-05" db="EMBL/GenBank/DDBJ databases">
        <title>Draft Genome Sequences for a Diverse set of 7 Haemophilus Species.</title>
        <authorList>
            <person name="Nichols M."/>
            <person name="Topaz N."/>
            <person name="Wang X."/>
            <person name="Wang X."/>
            <person name="Boxrud D."/>
        </authorList>
    </citation>
    <scope>NUCLEOTIDE SEQUENCE [LARGE SCALE GENOMIC DNA]</scope>
    <source>
        <strain evidence="3 4">C2008001710</strain>
    </source>
</reference>
<feature type="repeat" description="TPR" evidence="1">
    <location>
        <begin position="139"/>
        <end position="172"/>
    </location>
</feature>
<proteinExistence type="predicted"/>
<feature type="chain" id="PRO_5016828102" evidence="2">
    <location>
        <begin position="22"/>
        <end position="224"/>
    </location>
</feature>
<dbReference type="SUPFAM" id="SSF81901">
    <property type="entry name" value="HCP-like"/>
    <property type="match status" value="1"/>
</dbReference>
<comment type="caution">
    <text evidence="3">The sequence shown here is derived from an EMBL/GenBank/DDBJ whole genome shotgun (WGS) entry which is preliminary data.</text>
</comment>
<keyword evidence="2" id="KW-0732">Signal</keyword>
<organism evidence="3 4">
    <name type="scientific">Haemophilus parainfluenzae</name>
    <dbReference type="NCBI Taxonomy" id="729"/>
    <lineage>
        <taxon>Bacteria</taxon>
        <taxon>Pseudomonadati</taxon>
        <taxon>Pseudomonadota</taxon>
        <taxon>Gammaproteobacteria</taxon>
        <taxon>Pasteurellales</taxon>
        <taxon>Pasteurellaceae</taxon>
        <taxon>Haemophilus</taxon>
    </lineage>
</organism>
<dbReference type="PANTHER" id="PTHR43628:SF1">
    <property type="entry name" value="CHITIN SYNTHASE REGULATORY FACTOR 2-RELATED"/>
    <property type="match status" value="1"/>
</dbReference>
<dbReference type="Proteomes" id="UP000253910">
    <property type="component" value="Unassembled WGS sequence"/>
</dbReference>
<feature type="signal peptide" evidence="2">
    <location>
        <begin position="1"/>
        <end position="21"/>
    </location>
</feature>
<evidence type="ECO:0000313" key="3">
    <source>
        <dbReference type="EMBL" id="RDE90036.1"/>
    </source>
</evidence>